<evidence type="ECO:0000256" key="8">
    <source>
        <dbReference type="ARBA" id="ARBA00039866"/>
    </source>
</evidence>
<name>A0A1I3CTQ3_9RHOB</name>
<comment type="pathway">
    <text evidence="1">Lipid metabolism.</text>
</comment>
<evidence type="ECO:0000256" key="7">
    <source>
        <dbReference type="ARBA" id="ARBA00039058"/>
    </source>
</evidence>
<accession>A0A1I3CTQ3</accession>
<dbReference type="InterPro" id="IPR052351">
    <property type="entry name" value="Ornithine_N-alpha-AT"/>
</dbReference>
<dbReference type="OrthoDB" id="9787072at2"/>
<evidence type="ECO:0000256" key="6">
    <source>
        <dbReference type="ARBA" id="ARBA00038095"/>
    </source>
</evidence>
<dbReference type="Proteomes" id="UP000199377">
    <property type="component" value="Unassembled WGS sequence"/>
</dbReference>
<keyword evidence="3 11" id="KW-0808">Transferase</keyword>
<dbReference type="EMBL" id="FOQH01000002">
    <property type="protein sequence ID" value="SFH77885.1"/>
    <property type="molecule type" value="Genomic_DNA"/>
</dbReference>
<dbReference type="GO" id="GO:0043810">
    <property type="term" value="F:ornithine-acyl [acyl carrier protein] N-acyltransferase activity"/>
    <property type="evidence" value="ECO:0007669"/>
    <property type="project" value="UniProtKB-EC"/>
</dbReference>
<dbReference type="Pfam" id="PF13444">
    <property type="entry name" value="Acetyltransf_5"/>
    <property type="match status" value="1"/>
</dbReference>
<evidence type="ECO:0000256" key="1">
    <source>
        <dbReference type="ARBA" id="ARBA00005189"/>
    </source>
</evidence>
<gene>
    <name evidence="11" type="ORF">SAMN05216258_102206</name>
</gene>
<evidence type="ECO:0000313" key="12">
    <source>
        <dbReference type="Proteomes" id="UP000199377"/>
    </source>
</evidence>
<protein>
    <recommendedName>
        <fullName evidence="8">L-ornithine N(alpha)-acyltransferase</fullName>
        <ecNumber evidence="7">2.3.2.30</ecNumber>
    </recommendedName>
</protein>
<sequence>MRMFSRGRYTVRLSREPADVEAAQRLRFRAFIAARPGAALTGDRAEGLDRDAFDAACLHALVETGEGELVCCFRMLPLASGAEIGRSYSAQYYELSSLHDFAGPMVEMGRFCMAPGVRDPDVIRAAWAAMTAYVEAEGVELLFGCSSFEGVDAEAYMDAFAYLKEKHLAPRRWLPRPKAPAIFRFAAKWRLKRPDMKLAMRRMPPLLRSYLLLGGWVSDHAVIDRDLNTLHVFTGVEISRVPAARRRLMRPAAG</sequence>
<comment type="catalytic activity">
    <reaction evidence="10">
        <text>a (3R)-hydroxyacyl-[ACP] + L-ornithine = a lyso-ornithine lipid + holo-[ACP] + H(+)</text>
        <dbReference type="Rhea" id="RHEA:20633"/>
        <dbReference type="Rhea" id="RHEA-COMP:9685"/>
        <dbReference type="Rhea" id="RHEA-COMP:9945"/>
        <dbReference type="ChEBI" id="CHEBI:15378"/>
        <dbReference type="ChEBI" id="CHEBI:46911"/>
        <dbReference type="ChEBI" id="CHEBI:64479"/>
        <dbReference type="ChEBI" id="CHEBI:78827"/>
        <dbReference type="ChEBI" id="CHEBI:138482"/>
        <dbReference type="EC" id="2.3.2.30"/>
    </reaction>
    <physiologicalReaction direction="left-to-right" evidence="10">
        <dbReference type="Rhea" id="RHEA:20634"/>
    </physiologicalReaction>
</comment>
<evidence type="ECO:0000256" key="2">
    <source>
        <dbReference type="ARBA" id="ARBA00022516"/>
    </source>
</evidence>
<dbReference type="AlphaFoldDB" id="A0A1I3CTQ3"/>
<organism evidence="11 12">
    <name type="scientific">Albimonas pacifica</name>
    <dbReference type="NCBI Taxonomy" id="1114924"/>
    <lineage>
        <taxon>Bacteria</taxon>
        <taxon>Pseudomonadati</taxon>
        <taxon>Pseudomonadota</taxon>
        <taxon>Alphaproteobacteria</taxon>
        <taxon>Rhodobacterales</taxon>
        <taxon>Paracoccaceae</taxon>
        <taxon>Albimonas</taxon>
    </lineage>
</organism>
<dbReference type="EC" id="2.3.2.30" evidence="7"/>
<dbReference type="STRING" id="1114924.SAMN05216258_102206"/>
<keyword evidence="5 11" id="KW-0012">Acyltransferase</keyword>
<evidence type="ECO:0000256" key="3">
    <source>
        <dbReference type="ARBA" id="ARBA00022679"/>
    </source>
</evidence>
<dbReference type="GO" id="GO:0006629">
    <property type="term" value="P:lipid metabolic process"/>
    <property type="evidence" value="ECO:0007669"/>
    <property type="project" value="UniProtKB-KW"/>
</dbReference>
<proteinExistence type="inferred from homology"/>
<evidence type="ECO:0000256" key="4">
    <source>
        <dbReference type="ARBA" id="ARBA00023098"/>
    </source>
</evidence>
<dbReference type="PANTHER" id="PTHR37323">
    <property type="entry name" value="GCN5-RELATED N-ACETYLTRANSFERASE"/>
    <property type="match status" value="1"/>
</dbReference>
<evidence type="ECO:0000313" key="11">
    <source>
        <dbReference type="EMBL" id="SFH77885.1"/>
    </source>
</evidence>
<dbReference type="RefSeq" id="WP_092858085.1">
    <property type="nucleotide sequence ID" value="NZ_FOQH01000002.1"/>
</dbReference>
<evidence type="ECO:0000256" key="10">
    <source>
        <dbReference type="ARBA" id="ARBA00047785"/>
    </source>
</evidence>
<dbReference type="InterPro" id="IPR016181">
    <property type="entry name" value="Acyl_CoA_acyltransferase"/>
</dbReference>
<keyword evidence="4" id="KW-0443">Lipid metabolism</keyword>
<keyword evidence="2" id="KW-0444">Lipid biosynthesis</keyword>
<comment type="similarity">
    <text evidence="6">Belongs to the acetyltransferase family. OlsB subfamily.</text>
</comment>
<keyword evidence="12" id="KW-1185">Reference proteome</keyword>
<dbReference type="Gene3D" id="3.40.630.30">
    <property type="match status" value="1"/>
</dbReference>
<comment type="function">
    <text evidence="9">Catalyzes the first step in the biosynthesis of ornithine lipids, which are phosphorus-free membrane lipids. Catalyzes the 3-hydroxyacyl-acyl carrier protein-dependent acylation of ornithine to form lyso-ornithine lipid (LOL).</text>
</comment>
<evidence type="ECO:0000256" key="5">
    <source>
        <dbReference type="ARBA" id="ARBA00023315"/>
    </source>
</evidence>
<reference evidence="11 12" key="1">
    <citation type="submission" date="2016-10" db="EMBL/GenBank/DDBJ databases">
        <authorList>
            <person name="de Groot N.N."/>
        </authorList>
    </citation>
    <scope>NUCLEOTIDE SEQUENCE [LARGE SCALE GENOMIC DNA]</scope>
    <source>
        <strain evidence="11 12">CGMCC 1.11030</strain>
    </source>
</reference>
<dbReference type="SUPFAM" id="SSF55729">
    <property type="entry name" value="Acyl-CoA N-acyltransferases (Nat)"/>
    <property type="match status" value="1"/>
</dbReference>
<dbReference type="PANTHER" id="PTHR37323:SF1">
    <property type="entry name" value="L-ORNITHINE N(ALPHA)-ACYLTRANSFERASE"/>
    <property type="match status" value="1"/>
</dbReference>
<evidence type="ECO:0000256" key="9">
    <source>
        <dbReference type="ARBA" id="ARBA00045724"/>
    </source>
</evidence>